<dbReference type="EMBL" id="JALJOQ010000058">
    <property type="protein sequence ID" value="KAK9803517.1"/>
    <property type="molecule type" value="Genomic_DNA"/>
</dbReference>
<evidence type="ECO:0000313" key="1">
    <source>
        <dbReference type="EMBL" id="KAK9803517.1"/>
    </source>
</evidence>
<gene>
    <name evidence="1" type="ORF">WJX73_001742</name>
</gene>
<comment type="caution">
    <text evidence="1">The sequence shown here is derived from an EMBL/GenBank/DDBJ whole genome shotgun (WGS) entry which is preliminary data.</text>
</comment>
<evidence type="ECO:0000313" key="2">
    <source>
        <dbReference type="Proteomes" id="UP001465755"/>
    </source>
</evidence>
<name>A0AAW1P5A2_9CHLO</name>
<keyword evidence="2" id="KW-1185">Reference proteome</keyword>
<proteinExistence type="predicted"/>
<protein>
    <submittedName>
        <fullName evidence="1">Uncharacterized protein</fullName>
    </submittedName>
</protein>
<dbReference type="SUPFAM" id="SSF51161">
    <property type="entry name" value="Trimeric LpxA-like enzymes"/>
    <property type="match status" value="1"/>
</dbReference>
<organism evidence="1 2">
    <name type="scientific">Symbiochloris irregularis</name>
    <dbReference type="NCBI Taxonomy" id="706552"/>
    <lineage>
        <taxon>Eukaryota</taxon>
        <taxon>Viridiplantae</taxon>
        <taxon>Chlorophyta</taxon>
        <taxon>core chlorophytes</taxon>
        <taxon>Trebouxiophyceae</taxon>
        <taxon>Trebouxiales</taxon>
        <taxon>Trebouxiaceae</taxon>
        <taxon>Symbiochloris</taxon>
    </lineage>
</organism>
<dbReference type="Gene3D" id="2.160.10.10">
    <property type="entry name" value="Hexapeptide repeat proteins"/>
    <property type="match status" value="1"/>
</dbReference>
<accession>A0AAW1P5A2</accession>
<dbReference type="AlphaFoldDB" id="A0AAW1P5A2"/>
<sequence>MAAAALAKHLLVGRVVAGVHRRLSAYGALLWASQLLVESTIVNYGNILVGTWALNALYSAFGASIGKLSVIRNKTPAIGIPDMLTLGERIVCGDTTKIVTSMALGSQEVLVAPVIIENMGTIGAWAVIMPGVTVGQQATLAPLTIAEAGSDMKPRTVYMGAQAQPVKVNLTLALLPQEERDS</sequence>
<dbReference type="Proteomes" id="UP001465755">
    <property type="component" value="Unassembled WGS sequence"/>
</dbReference>
<dbReference type="InterPro" id="IPR011004">
    <property type="entry name" value="Trimer_LpxA-like_sf"/>
</dbReference>
<reference evidence="1 2" key="1">
    <citation type="journal article" date="2024" name="Nat. Commun.">
        <title>Phylogenomics reveals the evolutionary origins of lichenization in chlorophyte algae.</title>
        <authorList>
            <person name="Puginier C."/>
            <person name="Libourel C."/>
            <person name="Otte J."/>
            <person name="Skaloud P."/>
            <person name="Haon M."/>
            <person name="Grisel S."/>
            <person name="Petersen M."/>
            <person name="Berrin J.G."/>
            <person name="Delaux P.M."/>
            <person name="Dal Grande F."/>
            <person name="Keller J."/>
        </authorList>
    </citation>
    <scope>NUCLEOTIDE SEQUENCE [LARGE SCALE GENOMIC DNA]</scope>
    <source>
        <strain evidence="1 2">SAG 2036</strain>
    </source>
</reference>